<name>A0AAD5VGJ2_9AGAR</name>
<feature type="coiled-coil region" evidence="1">
    <location>
        <begin position="604"/>
        <end position="631"/>
    </location>
</feature>
<keyword evidence="3" id="KW-1185">Reference proteome</keyword>
<proteinExistence type="predicted"/>
<dbReference type="PANTHER" id="PTHR33104:SF2">
    <property type="entry name" value="CXC3 LIKE CYSTEINE CLUSTER DOMAIN-CONTAINING PROTEIN"/>
    <property type="match status" value="1"/>
</dbReference>
<dbReference type="Pfam" id="PF18758">
    <property type="entry name" value="KDZ"/>
    <property type="match status" value="1"/>
</dbReference>
<dbReference type="PANTHER" id="PTHR33104">
    <property type="entry name" value="SI:DKEY-29D5.2"/>
    <property type="match status" value="1"/>
</dbReference>
<evidence type="ECO:0000313" key="3">
    <source>
        <dbReference type="Proteomes" id="UP001213000"/>
    </source>
</evidence>
<protein>
    <recommendedName>
        <fullName evidence="4">CxC2-like cysteine cluster KDZ transposase-associated domain-containing protein</fullName>
    </recommendedName>
</protein>
<sequence length="685" mass="79108">MLVMRFWRLLALLRRSGVEHNIQLVLDHRRPGSIAIWCPACPEIGFNIDTEVLELADESETHIYSLILSIDGNFRLQLKKKNGDPDDKPLCGGNGYFVEDTAYLEYLKKVKKADEVSLCSKLKAVREQDRAKFKDTEVSGVVGTQCRHQIYLPQGMVDLTKGEAYARTDYALAQGLGLEGLKQRWILITYDVWCQYHINFESRFASFPGWEKKFDPKAPKVFRGAIPKMHIHGHKSECQLQHSLVYQKYSGMTYGEGIESAWSEQNHAAASTKEQNWGHRHDTLDDFNGFWNWTKVTHLSSTLLKSYRKYTAQLAESREDLAKLTSLASPDLLSEWNDRYENGTNEEVYSTQDNAPTQQEKYEALVERENSEYGEAGFLSRGLKLEDQLSLEHDELDGLDNGNRAIDLFVELSRWRSHQVALYPQLDPLPPINEEDVYRTDLRLPSSFPREQRHELQLTGAADAEKELHLGLAHDLLRQLKIEIDNWNSVAHPLILWARKKKKKKKKKEADTLASSRLLDKIKGKQLRIMDRYNWNRAALLALDCDVETLGLKKLTSDQLWGKNSYQLRQQGDSSRRDPWFWSIGKPGGVTADSWNAEDLRVRWSRQKALVERLTEEVDILKEEFRRTEVSFTKMAEVWKELAQRSSEKSGYAEYAHRHSVVYNRLAIDCREKSEVRDDSDGRLA</sequence>
<dbReference type="EMBL" id="JANIEX010001376">
    <property type="protein sequence ID" value="KAJ3558721.1"/>
    <property type="molecule type" value="Genomic_DNA"/>
</dbReference>
<evidence type="ECO:0000313" key="2">
    <source>
        <dbReference type="EMBL" id="KAJ3558721.1"/>
    </source>
</evidence>
<gene>
    <name evidence="2" type="ORF">NP233_g11452</name>
</gene>
<dbReference type="Proteomes" id="UP001213000">
    <property type="component" value="Unassembled WGS sequence"/>
</dbReference>
<reference evidence="2" key="1">
    <citation type="submission" date="2022-07" db="EMBL/GenBank/DDBJ databases">
        <title>Genome Sequence of Leucocoprinus birnbaumii.</title>
        <authorList>
            <person name="Buettner E."/>
        </authorList>
    </citation>
    <scope>NUCLEOTIDE SEQUENCE</scope>
    <source>
        <strain evidence="2">VT141</strain>
    </source>
</reference>
<dbReference type="AlphaFoldDB" id="A0AAD5VGJ2"/>
<organism evidence="2 3">
    <name type="scientific">Leucocoprinus birnbaumii</name>
    <dbReference type="NCBI Taxonomy" id="56174"/>
    <lineage>
        <taxon>Eukaryota</taxon>
        <taxon>Fungi</taxon>
        <taxon>Dikarya</taxon>
        <taxon>Basidiomycota</taxon>
        <taxon>Agaricomycotina</taxon>
        <taxon>Agaricomycetes</taxon>
        <taxon>Agaricomycetidae</taxon>
        <taxon>Agaricales</taxon>
        <taxon>Agaricineae</taxon>
        <taxon>Agaricaceae</taxon>
        <taxon>Leucocoprinus</taxon>
    </lineage>
</organism>
<accession>A0AAD5VGJ2</accession>
<keyword evidence="1" id="KW-0175">Coiled coil</keyword>
<evidence type="ECO:0008006" key="4">
    <source>
        <dbReference type="Google" id="ProtNLM"/>
    </source>
</evidence>
<comment type="caution">
    <text evidence="2">The sequence shown here is derived from an EMBL/GenBank/DDBJ whole genome shotgun (WGS) entry which is preliminary data.</text>
</comment>
<dbReference type="InterPro" id="IPR040521">
    <property type="entry name" value="KDZ"/>
</dbReference>
<evidence type="ECO:0000256" key="1">
    <source>
        <dbReference type="SAM" id="Coils"/>
    </source>
</evidence>